<dbReference type="InterPro" id="IPR002048">
    <property type="entry name" value="EF_hand_dom"/>
</dbReference>
<dbReference type="SMART" id="SM01394">
    <property type="entry name" value="S_100"/>
    <property type="match status" value="1"/>
</dbReference>
<feature type="domain" description="EF-hand" evidence="1">
    <location>
        <begin position="50"/>
        <end position="85"/>
    </location>
</feature>
<dbReference type="KEGG" id="tng:GSTEN00033944G001"/>
<dbReference type="Ensembl" id="ENSTNIT00000021726.1">
    <property type="protein sequence ID" value="ENSTNIP00000021491.1"/>
    <property type="gene ID" value="ENSTNIG00000018323.1"/>
</dbReference>
<accession>Q4RIC2</accession>
<dbReference type="PANTHER" id="PTHR11639:SF126">
    <property type="entry name" value="S100 CALCIUM-BINDING PROTEIN W"/>
    <property type="match status" value="1"/>
</dbReference>
<reference evidence="2 4" key="1">
    <citation type="journal article" date="2004" name="Nature">
        <title>Genome duplication in the teleost fish Tetraodon nigroviridis reveals the early vertebrate proto-karyotype.</title>
        <authorList>
            <person name="Jaillon O."/>
            <person name="Aury J.-M."/>
            <person name="Brunet F."/>
            <person name="Petit J.-L."/>
            <person name="Stange-Thomann N."/>
            <person name="Mauceli E."/>
            <person name="Bouneau L."/>
            <person name="Fischer C."/>
            <person name="Ozouf-Costaz C."/>
            <person name="Bernot A."/>
            <person name="Nicaud S."/>
            <person name="Jaffe D."/>
            <person name="Fisher S."/>
            <person name="Lutfalla G."/>
            <person name="Dossat C."/>
            <person name="Segurens B."/>
            <person name="Dasilva C."/>
            <person name="Salanoubat M."/>
            <person name="Levy M."/>
            <person name="Boudet N."/>
            <person name="Castellano S."/>
            <person name="Anthouard V."/>
            <person name="Jubin C."/>
            <person name="Castelli V."/>
            <person name="Katinka M."/>
            <person name="Vacherie B."/>
            <person name="Biemont C."/>
            <person name="Skalli Z."/>
            <person name="Cattolico L."/>
            <person name="Poulain J."/>
            <person name="De Berardinis V."/>
            <person name="Cruaud C."/>
            <person name="Duprat S."/>
            <person name="Brottier P."/>
            <person name="Coutanceau J.-P."/>
            <person name="Gouzy J."/>
            <person name="Parra G."/>
            <person name="Lardier G."/>
            <person name="Chapple C."/>
            <person name="McKernan K.J."/>
            <person name="McEwan P."/>
            <person name="Bosak S."/>
            <person name="Kellis M."/>
            <person name="Volff J.-N."/>
            <person name="Guigo R."/>
            <person name="Zody M.C."/>
            <person name="Mesirov J."/>
            <person name="Lindblad-Toh K."/>
            <person name="Birren B."/>
            <person name="Nusbaum C."/>
            <person name="Kahn D."/>
            <person name="Robinson-Rechavi M."/>
            <person name="Laudet V."/>
            <person name="Schachter V."/>
            <person name="Quetier F."/>
            <person name="Saurin W."/>
            <person name="Scarpelli C."/>
            <person name="Wincker P."/>
            <person name="Lander E.S."/>
            <person name="Weissenbach J."/>
            <person name="Roest Crollius H."/>
        </authorList>
    </citation>
    <scope>NUCLEOTIDE SEQUENCE [LARGE SCALE GENOMIC DNA]</scope>
</reference>
<dbReference type="OrthoDB" id="26525at2759"/>
<dbReference type="Pfam" id="PF01023">
    <property type="entry name" value="S_100"/>
    <property type="match status" value="1"/>
</dbReference>
<dbReference type="GO" id="GO:0005615">
    <property type="term" value="C:extracellular space"/>
    <property type="evidence" value="ECO:0007669"/>
    <property type="project" value="TreeGrafter"/>
</dbReference>
<proteinExistence type="predicted"/>
<name>Q4RIC2_TETNG</name>
<evidence type="ECO:0000313" key="3">
    <source>
        <dbReference type="Ensembl" id="ENSTNIP00000021491.1"/>
    </source>
</evidence>
<dbReference type="AlphaFoldDB" id="Q4RIC2"/>
<dbReference type="SUPFAM" id="SSF47473">
    <property type="entry name" value="EF-hand"/>
    <property type="match status" value="1"/>
</dbReference>
<dbReference type="GO" id="GO:0048471">
    <property type="term" value="C:perinuclear region of cytoplasm"/>
    <property type="evidence" value="ECO:0007669"/>
    <property type="project" value="TreeGrafter"/>
</dbReference>
<keyword evidence="4" id="KW-1185">Reference proteome</keyword>
<reference evidence="3" key="3">
    <citation type="submission" date="2025-05" db="UniProtKB">
        <authorList>
            <consortium name="Ensembl"/>
        </authorList>
    </citation>
    <scope>IDENTIFICATION</scope>
</reference>
<dbReference type="GeneTree" id="ENSGT01030000234782"/>
<protein>
    <submittedName>
        <fullName evidence="2">(spotted green pufferfish) hypothetical protein</fullName>
    </submittedName>
</protein>
<dbReference type="GO" id="GO:0048306">
    <property type="term" value="F:calcium-dependent protein binding"/>
    <property type="evidence" value="ECO:0007669"/>
    <property type="project" value="TreeGrafter"/>
</dbReference>
<dbReference type="Gene3D" id="1.10.238.10">
    <property type="entry name" value="EF-hand"/>
    <property type="match status" value="1"/>
</dbReference>
<reference evidence="2" key="2">
    <citation type="submission" date="2004-02" db="EMBL/GenBank/DDBJ databases">
        <authorList>
            <consortium name="Genoscope"/>
            <consortium name="Whitehead Institute Centre for Genome Research"/>
        </authorList>
    </citation>
    <scope>NUCLEOTIDE SEQUENCE</scope>
</reference>
<dbReference type="InterPro" id="IPR034325">
    <property type="entry name" value="S-100_dom"/>
</dbReference>
<dbReference type="PROSITE" id="PS50222">
    <property type="entry name" value="EF_HAND_2"/>
    <property type="match status" value="1"/>
</dbReference>
<dbReference type="STRING" id="99883.ENSTNIP00000021491"/>
<dbReference type="OMA" id="YYHKKIG"/>
<dbReference type="HOGENOM" id="CLU_138624_6_1_1"/>
<dbReference type="PANTHER" id="PTHR11639">
    <property type="entry name" value="S100 CALCIUM-BINDING PROTEIN"/>
    <property type="match status" value="1"/>
</dbReference>
<evidence type="ECO:0000313" key="2">
    <source>
        <dbReference type="EMBL" id="CAG11860.1"/>
    </source>
</evidence>
<dbReference type="EMBL" id="CAAE01015044">
    <property type="protein sequence ID" value="CAG11860.1"/>
    <property type="molecule type" value="Genomic_DNA"/>
</dbReference>
<dbReference type="GO" id="GO:0005509">
    <property type="term" value="F:calcium ion binding"/>
    <property type="evidence" value="ECO:0007669"/>
    <property type="project" value="InterPro"/>
</dbReference>
<dbReference type="GO" id="GO:0046914">
    <property type="term" value="F:transition metal ion binding"/>
    <property type="evidence" value="ECO:0007669"/>
    <property type="project" value="InterPro"/>
</dbReference>
<evidence type="ECO:0000313" key="4">
    <source>
        <dbReference type="Proteomes" id="UP000007303"/>
    </source>
</evidence>
<sequence>MARLEQVITTMVEVFLEYADNQGKKQMLCKDELQALLQTEIESPELKSKINPDDIDEAMRTLDKNKDEEVNFREFCRCVTILATSYYRKKHGKGGKGKGKDDAAED</sequence>
<dbReference type="InterPro" id="IPR013787">
    <property type="entry name" value="S100_Ca-bd_sub"/>
</dbReference>
<dbReference type="Proteomes" id="UP000007303">
    <property type="component" value="Unassembled WGS sequence"/>
</dbReference>
<organism evidence="2">
    <name type="scientific">Tetraodon nigroviridis</name>
    <name type="common">Spotted green pufferfish</name>
    <name type="synonym">Chelonodon nigroviridis</name>
    <dbReference type="NCBI Taxonomy" id="99883"/>
    <lineage>
        <taxon>Eukaryota</taxon>
        <taxon>Metazoa</taxon>
        <taxon>Chordata</taxon>
        <taxon>Craniata</taxon>
        <taxon>Vertebrata</taxon>
        <taxon>Euteleostomi</taxon>
        <taxon>Actinopterygii</taxon>
        <taxon>Neopterygii</taxon>
        <taxon>Teleostei</taxon>
        <taxon>Neoteleostei</taxon>
        <taxon>Acanthomorphata</taxon>
        <taxon>Eupercaria</taxon>
        <taxon>Tetraodontiformes</taxon>
        <taxon>Tetradontoidea</taxon>
        <taxon>Tetraodontidae</taxon>
        <taxon>Tetraodon</taxon>
    </lineage>
</organism>
<gene>
    <name evidence="2" type="ORF">GSTENG00033944001</name>
</gene>
<dbReference type="InterPro" id="IPR011992">
    <property type="entry name" value="EF-hand-dom_pair"/>
</dbReference>
<evidence type="ECO:0000259" key="1">
    <source>
        <dbReference type="PROSITE" id="PS50222"/>
    </source>
</evidence>
<dbReference type="CDD" id="cd00213">
    <property type="entry name" value="S-100"/>
    <property type="match status" value="1"/>
</dbReference>
<dbReference type="SMART" id="SM00054">
    <property type="entry name" value="EFh"/>
    <property type="match status" value="1"/>
</dbReference>